<comment type="similarity">
    <text evidence="6">Belongs to the TacA antitoxin family.</text>
</comment>
<keyword evidence="3" id="KW-0805">Transcription regulation</keyword>
<dbReference type="Pfam" id="PF08681">
    <property type="entry name" value="TacA1"/>
    <property type="match status" value="1"/>
</dbReference>
<proteinExistence type="inferred from homology"/>
<evidence type="ECO:0000313" key="8">
    <source>
        <dbReference type="Proteomes" id="UP000315439"/>
    </source>
</evidence>
<gene>
    <name evidence="7" type="ORF">FLL46_07440</name>
</gene>
<keyword evidence="5" id="KW-0804">Transcription</keyword>
<dbReference type="InterPro" id="IPR010985">
    <property type="entry name" value="Ribbon_hlx_hlx"/>
</dbReference>
<dbReference type="PANTHER" id="PTHR35401:SF1">
    <property type="entry name" value="CYTOPLASMIC PROTEIN"/>
    <property type="match status" value="1"/>
</dbReference>
<keyword evidence="1" id="KW-0678">Repressor</keyword>
<name>A0A545UFV5_9GAMM</name>
<dbReference type="InterPro" id="IPR014795">
    <property type="entry name" value="TacA_1-like"/>
</dbReference>
<keyword evidence="2" id="KW-1277">Toxin-antitoxin system</keyword>
<dbReference type="GO" id="GO:0006355">
    <property type="term" value="P:regulation of DNA-templated transcription"/>
    <property type="evidence" value="ECO:0007669"/>
    <property type="project" value="InterPro"/>
</dbReference>
<dbReference type="EMBL" id="VIKS01000004">
    <property type="protein sequence ID" value="TQV88350.1"/>
    <property type="molecule type" value="Genomic_DNA"/>
</dbReference>
<reference evidence="7 8" key="1">
    <citation type="submission" date="2019-07" db="EMBL/GenBank/DDBJ databases">
        <title>Draft genome for Aliikangiella sp. M105.</title>
        <authorList>
            <person name="Wang G."/>
        </authorList>
    </citation>
    <scope>NUCLEOTIDE SEQUENCE [LARGE SCALE GENOMIC DNA]</scope>
    <source>
        <strain evidence="7 8">M105</strain>
    </source>
</reference>
<evidence type="ECO:0000256" key="6">
    <source>
        <dbReference type="ARBA" id="ARBA00049988"/>
    </source>
</evidence>
<protein>
    <submittedName>
        <fullName evidence="7">DUF1778 domain-containing protein</fullName>
    </submittedName>
</protein>
<evidence type="ECO:0000256" key="1">
    <source>
        <dbReference type="ARBA" id="ARBA00022491"/>
    </source>
</evidence>
<keyword evidence="4" id="KW-0238">DNA-binding</keyword>
<accession>A0A545UFV5</accession>
<dbReference type="OrthoDB" id="5297163at2"/>
<dbReference type="SUPFAM" id="SSF47598">
    <property type="entry name" value="Ribbon-helix-helix"/>
    <property type="match status" value="1"/>
</dbReference>
<sequence length="88" mass="10015">MSKTAPINMRVEPEQHALLTKAAALLHKDRSAFILDVACREAENVLLDQRLFQLNDETFKAFEEALSAPLPENKKLKKLLEEAAPWEK</sequence>
<organism evidence="7 8">
    <name type="scientific">Aliikangiella coralliicola</name>
    <dbReference type="NCBI Taxonomy" id="2592383"/>
    <lineage>
        <taxon>Bacteria</taxon>
        <taxon>Pseudomonadati</taxon>
        <taxon>Pseudomonadota</taxon>
        <taxon>Gammaproteobacteria</taxon>
        <taxon>Oceanospirillales</taxon>
        <taxon>Pleioneaceae</taxon>
        <taxon>Aliikangiella</taxon>
    </lineage>
</organism>
<dbReference type="GO" id="GO:0003677">
    <property type="term" value="F:DNA binding"/>
    <property type="evidence" value="ECO:0007669"/>
    <property type="project" value="UniProtKB-KW"/>
</dbReference>
<evidence type="ECO:0000256" key="2">
    <source>
        <dbReference type="ARBA" id="ARBA00022649"/>
    </source>
</evidence>
<evidence type="ECO:0000256" key="4">
    <source>
        <dbReference type="ARBA" id="ARBA00023125"/>
    </source>
</evidence>
<evidence type="ECO:0000256" key="3">
    <source>
        <dbReference type="ARBA" id="ARBA00023015"/>
    </source>
</evidence>
<dbReference type="RefSeq" id="WP_142892858.1">
    <property type="nucleotide sequence ID" value="NZ_ML660162.1"/>
</dbReference>
<dbReference type="PANTHER" id="PTHR35401">
    <property type="entry name" value="COPG FAMILY HELIX-TURN-HELIX PROTEIN-RELATED-RELATED"/>
    <property type="match status" value="1"/>
</dbReference>
<dbReference type="Proteomes" id="UP000315439">
    <property type="component" value="Unassembled WGS sequence"/>
</dbReference>
<keyword evidence="8" id="KW-1185">Reference proteome</keyword>
<dbReference type="Gene3D" id="1.20.5.780">
    <property type="entry name" value="Single helix bin"/>
    <property type="match status" value="1"/>
</dbReference>
<dbReference type="AlphaFoldDB" id="A0A545UFV5"/>
<evidence type="ECO:0000256" key="5">
    <source>
        <dbReference type="ARBA" id="ARBA00023163"/>
    </source>
</evidence>
<comment type="caution">
    <text evidence="7">The sequence shown here is derived from an EMBL/GenBank/DDBJ whole genome shotgun (WGS) entry which is preliminary data.</text>
</comment>
<evidence type="ECO:0000313" key="7">
    <source>
        <dbReference type="EMBL" id="TQV88350.1"/>
    </source>
</evidence>